<organism evidence="1 2">
    <name type="scientific">Leptosia nina</name>
    <dbReference type="NCBI Taxonomy" id="320188"/>
    <lineage>
        <taxon>Eukaryota</taxon>
        <taxon>Metazoa</taxon>
        <taxon>Ecdysozoa</taxon>
        <taxon>Arthropoda</taxon>
        <taxon>Hexapoda</taxon>
        <taxon>Insecta</taxon>
        <taxon>Pterygota</taxon>
        <taxon>Neoptera</taxon>
        <taxon>Endopterygota</taxon>
        <taxon>Lepidoptera</taxon>
        <taxon>Glossata</taxon>
        <taxon>Ditrysia</taxon>
        <taxon>Papilionoidea</taxon>
        <taxon>Pieridae</taxon>
        <taxon>Pierinae</taxon>
        <taxon>Leptosia</taxon>
    </lineage>
</organism>
<reference evidence="1 2" key="1">
    <citation type="submission" date="2023-11" db="EMBL/GenBank/DDBJ databases">
        <authorList>
            <person name="Okamura Y."/>
        </authorList>
    </citation>
    <scope>NUCLEOTIDE SEQUENCE [LARGE SCALE GENOMIC DNA]</scope>
</reference>
<comment type="caution">
    <text evidence="1">The sequence shown here is derived from an EMBL/GenBank/DDBJ whole genome shotgun (WGS) entry which is preliminary data.</text>
</comment>
<name>A0AAV1K0D5_9NEOP</name>
<dbReference type="Proteomes" id="UP001497472">
    <property type="component" value="Unassembled WGS sequence"/>
</dbReference>
<accession>A0AAV1K0D5</accession>
<evidence type="ECO:0000313" key="2">
    <source>
        <dbReference type="Proteomes" id="UP001497472"/>
    </source>
</evidence>
<dbReference type="AlphaFoldDB" id="A0AAV1K0D5"/>
<keyword evidence="2" id="KW-1185">Reference proteome</keyword>
<gene>
    <name evidence="1" type="ORF">LNINA_LOCUS13061</name>
</gene>
<dbReference type="EMBL" id="CAVLEF010000265">
    <property type="protein sequence ID" value="CAK1554125.1"/>
    <property type="molecule type" value="Genomic_DNA"/>
</dbReference>
<proteinExistence type="predicted"/>
<protein>
    <submittedName>
        <fullName evidence="1">Uncharacterized protein</fullName>
    </submittedName>
</protein>
<sequence length="119" mass="13417">MVPKLVIPRFHVVLNYATIDLNGSGTYPDERINRRERPPPGLFTSIKLPEAEPPNGVAPLLDFPRGRMRPVTFLGEGPHGTVTKMSSHNFTCQGKRRWTLFERVIKPKLLVNCNLLITA</sequence>
<evidence type="ECO:0000313" key="1">
    <source>
        <dbReference type="EMBL" id="CAK1554125.1"/>
    </source>
</evidence>